<dbReference type="AlphaFoldDB" id="A0A1A7X6J4"/>
<protein>
    <submittedName>
        <fullName evidence="2">Uncharacterized protein</fullName>
    </submittedName>
</protein>
<proteinExistence type="predicted"/>
<name>A0A1A7X6J4_9TELE</name>
<sequence>CFPSGKLRAGGGVGCVCHVPFSSPAPPVVIYPWLIVYFNDFIVFILLTFRFPHWQQSGGS</sequence>
<dbReference type="EMBL" id="HADW01012271">
    <property type="protein sequence ID" value="SBP13671.1"/>
    <property type="molecule type" value="Transcribed_RNA"/>
</dbReference>
<evidence type="ECO:0000256" key="1">
    <source>
        <dbReference type="SAM" id="Phobius"/>
    </source>
</evidence>
<organism evidence="2">
    <name type="scientific">Iconisemion striatum</name>
    <dbReference type="NCBI Taxonomy" id="60296"/>
    <lineage>
        <taxon>Eukaryota</taxon>
        <taxon>Metazoa</taxon>
        <taxon>Chordata</taxon>
        <taxon>Craniata</taxon>
        <taxon>Vertebrata</taxon>
        <taxon>Euteleostomi</taxon>
        <taxon>Actinopterygii</taxon>
        <taxon>Neopterygii</taxon>
        <taxon>Teleostei</taxon>
        <taxon>Neoteleostei</taxon>
        <taxon>Acanthomorphata</taxon>
        <taxon>Ovalentaria</taxon>
        <taxon>Atherinomorphae</taxon>
        <taxon>Cyprinodontiformes</taxon>
        <taxon>Nothobranchiidae</taxon>
        <taxon>Iconisemion</taxon>
    </lineage>
</organism>
<feature type="non-terminal residue" evidence="2">
    <location>
        <position position="60"/>
    </location>
</feature>
<feature type="transmembrane region" description="Helical" evidence="1">
    <location>
        <begin position="30"/>
        <end position="49"/>
    </location>
</feature>
<feature type="non-terminal residue" evidence="2">
    <location>
        <position position="1"/>
    </location>
</feature>
<keyword evidence="1" id="KW-0472">Membrane</keyword>
<evidence type="ECO:0000313" key="2">
    <source>
        <dbReference type="EMBL" id="SBP13671.1"/>
    </source>
</evidence>
<gene>
    <name evidence="2" type="primary">Nfu_g_1_019901</name>
</gene>
<accession>A0A1A7X6J4</accession>
<keyword evidence="1" id="KW-0812">Transmembrane</keyword>
<reference evidence="2" key="1">
    <citation type="submission" date="2016-05" db="EMBL/GenBank/DDBJ databases">
        <authorList>
            <person name="Lavstsen T."/>
            <person name="Jespersen J.S."/>
        </authorList>
    </citation>
    <scope>NUCLEOTIDE SEQUENCE</scope>
    <source>
        <tissue evidence="2">Brain</tissue>
    </source>
</reference>
<keyword evidence="1" id="KW-1133">Transmembrane helix</keyword>
<reference evidence="2" key="2">
    <citation type="submission" date="2016-06" db="EMBL/GenBank/DDBJ databases">
        <title>The genome of a short-lived fish provides insights into sex chromosome evolution and the genetic control of aging.</title>
        <authorList>
            <person name="Reichwald K."/>
            <person name="Felder M."/>
            <person name="Petzold A."/>
            <person name="Koch P."/>
            <person name="Groth M."/>
            <person name="Platzer M."/>
        </authorList>
    </citation>
    <scope>NUCLEOTIDE SEQUENCE</scope>
    <source>
        <tissue evidence="2">Brain</tissue>
    </source>
</reference>